<reference evidence="2 3" key="1">
    <citation type="journal article" date="2015" name="Stand. Genomic Sci.">
        <title>Genomic Encyclopedia of Bacterial and Archaeal Type Strains, Phase III: the genomes of soil and plant-associated and newly described type strains.</title>
        <authorList>
            <person name="Whitman W.B."/>
            <person name="Woyke T."/>
            <person name="Klenk H.P."/>
            <person name="Zhou Y."/>
            <person name="Lilburn T.G."/>
            <person name="Beck B.J."/>
            <person name="De Vos P."/>
            <person name="Vandamme P."/>
            <person name="Eisen J.A."/>
            <person name="Garrity G."/>
            <person name="Hugenholtz P."/>
            <person name="Kyrpides N.C."/>
        </authorList>
    </citation>
    <scope>NUCLEOTIDE SEQUENCE [LARGE SCALE GENOMIC DNA]</scope>
    <source>
        <strain evidence="2 3">VKM Ac-2572</strain>
    </source>
</reference>
<dbReference type="InterPro" id="IPR016181">
    <property type="entry name" value="Acyl_CoA_acyltransferase"/>
</dbReference>
<keyword evidence="2" id="KW-0808">Transferase</keyword>
<evidence type="ECO:0000259" key="1">
    <source>
        <dbReference type="PROSITE" id="PS51186"/>
    </source>
</evidence>
<dbReference type="SUPFAM" id="SSF55729">
    <property type="entry name" value="Acyl-CoA N-acyltransferases (Nat)"/>
    <property type="match status" value="1"/>
</dbReference>
<dbReference type="Gene3D" id="3.40.630.30">
    <property type="match status" value="1"/>
</dbReference>
<comment type="caution">
    <text evidence="2">The sequence shown here is derived from an EMBL/GenBank/DDBJ whole genome shotgun (WGS) entry which is preliminary data.</text>
</comment>
<dbReference type="OrthoDB" id="9132139at2"/>
<sequence length="175" mass="19662">MFLQTERLGLRRFTTADAQAFAAYRSEPEVARYQSWDAPVSLADALELVEDFGQGDPAVPGWFQYAIDLDGVLIGDLGLNLHDNLMQAELGFTLSPAYQGNGYATEAVRGLLDHLFIERDLHRVSAECDARNTASARLLERVGFRQEGLRLSNSWFKGEWTDDLLFGLLRNDYLS</sequence>
<dbReference type="Proteomes" id="UP000294508">
    <property type="component" value="Unassembled WGS sequence"/>
</dbReference>
<evidence type="ECO:0000313" key="3">
    <source>
        <dbReference type="Proteomes" id="UP000294508"/>
    </source>
</evidence>
<protein>
    <submittedName>
        <fullName evidence="2">Aminoglycoside 6'-N-acetyltransferase</fullName>
    </submittedName>
</protein>
<dbReference type="GO" id="GO:0016747">
    <property type="term" value="F:acyltransferase activity, transferring groups other than amino-acyl groups"/>
    <property type="evidence" value="ECO:0007669"/>
    <property type="project" value="InterPro"/>
</dbReference>
<accession>A0A4R2H7E0</accession>
<name>A0A4R2H7E0_9ACTN</name>
<organism evidence="2 3">
    <name type="scientific">Kribbella steppae</name>
    <dbReference type="NCBI Taxonomy" id="2512223"/>
    <lineage>
        <taxon>Bacteria</taxon>
        <taxon>Bacillati</taxon>
        <taxon>Actinomycetota</taxon>
        <taxon>Actinomycetes</taxon>
        <taxon>Propionibacteriales</taxon>
        <taxon>Kribbellaceae</taxon>
        <taxon>Kribbella</taxon>
    </lineage>
</organism>
<dbReference type="EMBL" id="SLWN01000010">
    <property type="protein sequence ID" value="TCO22284.1"/>
    <property type="molecule type" value="Genomic_DNA"/>
</dbReference>
<gene>
    <name evidence="2" type="ORF">EV652_110270</name>
</gene>
<proteinExistence type="predicted"/>
<keyword evidence="3" id="KW-1185">Reference proteome</keyword>
<evidence type="ECO:0000313" key="2">
    <source>
        <dbReference type="EMBL" id="TCO22284.1"/>
    </source>
</evidence>
<dbReference type="PANTHER" id="PTHR43792:SF1">
    <property type="entry name" value="N-ACETYLTRANSFERASE DOMAIN-CONTAINING PROTEIN"/>
    <property type="match status" value="1"/>
</dbReference>
<dbReference type="AlphaFoldDB" id="A0A4R2H7E0"/>
<dbReference type="Pfam" id="PF13302">
    <property type="entry name" value="Acetyltransf_3"/>
    <property type="match status" value="1"/>
</dbReference>
<dbReference type="PROSITE" id="PS51186">
    <property type="entry name" value="GNAT"/>
    <property type="match status" value="1"/>
</dbReference>
<dbReference type="RefSeq" id="WP_132212395.1">
    <property type="nucleotide sequence ID" value="NZ_SLWN01000010.1"/>
</dbReference>
<dbReference type="InterPro" id="IPR000182">
    <property type="entry name" value="GNAT_dom"/>
</dbReference>
<dbReference type="PANTHER" id="PTHR43792">
    <property type="entry name" value="GNAT FAMILY, PUTATIVE (AFU_ORTHOLOGUE AFUA_3G00765)-RELATED-RELATED"/>
    <property type="match status" value="1"/>
</dbReference>
<feature type="domain" description="N-acetyltransferase" evidence="1">
    <location>
        <begin position="8"/>
        <end position="171"/>
    </location>
</feature>
<dbReference type="InterPro" id="IPR051531">
    <property type="entry name" value="N-acetyltransferase"/>
</dbReference>